<dbReference type="InterPro" id="IPR022062">
    <property type="entry name" value="DUF3618"/>
</dbReference>
<evidence type="ECO:0008006" key="5">
    <source>
        <dbReference type="Google" id="ProtNLM"/>
    </source>
</evidence>
<dbReference type="EMBL" id="BAAAMR010000177">
    <property type="protein sequence ID" value="GAA2169615.1"/>
    <property type="molecule type" value="Genomic_DNA"/>
</dbReference>
<evidence type="ECO:0000313" key="3">
    <source>
        <dbReference type="EMBL" id="GAA2169615.1"/>
    </source>
</evidence>
<name>A0ABN3AID5_9ACTN</name>
<dbReference type="RefSeq" id="WP_344284031.1">
    <property type="nucleotide sequence ID" value="NZ_BAAAMR010000177.1"/>
</dbReference>
<evidence type="ECO:0000313" key="4">
    <source>
        <dbReference type="Proteomes" id="UP001501020"/>
    </source>
</evidence>
<reference evidence="3 4" key="1">
    <citation type="journal article" date="2019" name="Int. J. Syst. Evol. Microbiol.">
        <title>The Global Catalogue of Microorganisms (GCM) 10K type strain sequencing project: providing services to taxonomists for standard genome sequencing and annotation.</title>
        <authorList>
            <consortium name="The Broad Institute Genomics Platform"/>
            <consortium name="The Broad Institute Genome Sequencing Center for Infectious Disease"/>
            <person name="Wu L."/>
            <person name="Ma J."/>
        </authorList>
    </citation>
    <scope>NUCLEOTIDE SEQUENCE [LARGE SCALE GENOMIC DNA]</scope>
    <source>
        <strain evidence="3 4">JCM 13850</strain>
    </source>
</reference>
<sequence length="138" mass="15362">MTTQGRHGSAAGTEELRQEVDRARQELGETVEALAAKADVKAMAREKAEYARDMARDRAQLVRRAATSPQARTRAVQGGAAVATAGAVAALTVWMRRRRTPQARLRRRLRNAPVQVRVRRTQRAPIRMRRTGRGPLGR</sequence>
<feature type="compositionally biased region" description="Basic and acidic residues" evidence="1">
    <location>
        <begin position="14"/>
        <end position="23"/>
    </location>
</feature>
<keyword evidence="2" id="KW-0472">Membrane</keyword>
<feature type="region of interest" description="Disordered" evidence="1">
    <location>
        <begin position="108"/>
        <end position="138"/>
    </location>
</feature>
<proteinExistence type="predicted"/>
<evidence type="ECO:0000256" key="1">
    <source>
        <dbReference type="SAM" id="MobiDB-lite"/>
    </source>
</evidence>
<comment type="caution">
    <text evidence="3">The sequence shown here is derived from an EMBL/GenBank/DDBJ whole genome shotgun (WGS) entry which is preliminary data.</text>
</comment>
<protein>
    <recommendedName>
        <fullName evidence="5">DUF3618 domain-containing protein</fullName>
    </recommendedName>
</protein>
<dbReference type="Pfam" id="PF12277">
    <property type="entry name" value="DUF3618"/>
    <property type="match status" value="1"/>
</dbReference>
<feature type="compositionally biased region" description="Basic residues" evidence="1">
    <location>
        <begin position="117"/>
        <end position="132"/>
    </location>
</feature>
<dbReference type="Proteomes" id="UP001501020">
    <property type="component" value="Unassembled WGS sequence"/>
</dbReference>
<accession>A0ABN3AID5</accession>
<gene>
    <name evidence="3" type="ORF">GCM10009727_92780</name>
</gene>
<keyword evidence="2" id="KW-0812">Transmembrane</keyword>
<feature type="transmembrane region" description="Helical" evidence="2">
    <location>
        <begin position="75"/>
        <end position="95"/>
    </location>
</feature>
<organism evidence="3 4">
    <name type="scientific">Actinomadura napierensis</name>
    <dbReference type="NCBI Taxonomy" id="267854"/>
    <lineage>
        <taxon>Bacteria</taxon>
        <taxon>Bacillati</taxon>
        <taxon>Actinomycetota</taxon>
        <taxon>Actinomycetes</taxon>
        <taxon>Streptosporangiales</taxon>
        <taxon>Thermomonosporaceae</taxon>
        <taxon>Actinomadura</taxon>
    </lineage>
</organism>
<keyword evidence="2" id="KW-1133">Transmembrane helix</keyword>
<evidence type="ECO:0000256" key="2">
    <source>
        <dbReference type="SAM" id="Phobius"/>
    </source>
</evidence>
<feature type="region of interest" description="Disordered" evidence="1">
    <location>
        <begin position="1"/>
        <end position="23"/>
    </location>
</feature>
<keyword evidence="4" id="KW-1185">Reference proteome</keyword>